<feature type="coiled-coil region" evidence="6">
    <location>
        <begin position="1196"/>
        <end position="1223"/>
    </location>
</feature>
<evidence type="ECO:0000313" key="10">
    <source>
        <dbReference type="RefSeq" id="XP_046602745.1"/>
    </source>
</evidence>
<feature type="region of interest" description="Disordered" evidence="7">
    <location>
        <begin position="2199"/>
        <end position="2246"/>
    </location>
</feature>
<evidence type="ECO:0000259" key="8">
    <source>
        <dbReference type="Pfam" id="PF10495"/>
    </source>
</evidence>
<feature type="coiled-coil region" evidence="6">
    <location>
        <begin position="682"/>
        <end position="765"/>
    </location>
</feature>
<feature type="coiled-coil region" evidence="6">
    <location>
        <begin position="3005"/>
        <end position="3046"/>
    </location>
</feature>
<sequence>MDEDEKRQRALEAGREMLAKYKAERLYSAHNSSGNQSAEPSDAESSRNEAQVRSTETRGADVSMNVSLRDLTHSSVSMSEGEGEGELEGMAGRVAELEELLEGKEAVVEALNAEIENLRGEASSPNSSQSRASSINYKDLVLTYHAKLQEFERAVNQRDNLIEDLTASLEQTLSARDYLLTQVNTLNAMQLEQRTTPVEDIEPFRVKIEKLENELANQKMLTEEFKLQMNKSNEDRKKLEMESETQKAEINDYKLQINQLNERIRIGAAENNLNITETLEQQKQYEARVDKIKRDMQIILEKFTTETKANAEKHQNELKELSSSHSNELSRVKEDYKKQLKLVIEENRTLSDHLNRDLPDLETRHAKELSVFQTQLTTYKKTVEALKLELVNHSEAQRTAQAEVVLYKSRVEDLTLQMEANRRQHSLKSKAEKEMLQEQIKLHKIQLDEITSKYVAASSVLESKESIERSLEQALTNVTVLKQDNEALKFKLDDLSAKYSAAQSLIENSQVHERSMSSKIFDLEKSLSRFSGVSFNTGSEFNETTYQTFDEVALQFQMTKQRLEEKALMEKQLVERINGLENDVSKTTEDLVQANERLEKTTQELHKVNQELEKTNQVNRTYEKQLNDLKNSQDKSKGKLDQVDETTPGSTELFQGSLYFGQDEESPKEITDLPKGAKSGEVQLLKDKIESFERENKNLQNQLDQLKNDKHECSKKIIALNEKLKESEEESAQLKKGLAAAWEQCAEVEEKLNQTLAANESCLNESALNISIQDSKLPDQLETINDSARAQELLDKMDVKLIEKGVQAEVTNIQDLEKKIDDLNTEKAAIVKENENLIRLQRNYEDVSEKLEKLQQNFDKLQQERQRLIEENEYLTNKQSKEDINSLQLEIEKLTKEKESLVNEKIALIKQNEGLIEEHAKEMDEIKAQTVNDVQKLKSLSLGTSDNALSLSDLKAELETRHSKEMEELRTYFEQKCLQMEKQYSEEVFSQQSKKMSDNDSEIEELTDDLYFGGGGDCLNVLDVPGRSSKTDSELKSKIDSNEDENIAKSMAEGSEKVASIQQELFLKVEELEKLKSEYEEKLVEQQKLHNSMVQKLSERTEKRGLIKVVNQPCQTDLDPIAVESGELTELRAAYSHQLEEQVALAKLDIVNALQEQIQRDIGIMQALLSADETDAQQSWPAELLELRDKFTDGSKREIQELKEQHIAELARLKEEHTRLLNRTIERHEDELTKIKVASRGGGKTCSEDGNLSSENLLIRERDNLHKTCLTLKNLVTELINYFTMCEEEVNNTLISEVLKTQLSKSMEMKDDQEETSTKETGDKTEDFQNTTCPAEKQTPSKPTATKIKRVHFAPRYSGIQTLMNDDNTLFELIERDKDVTHELKVELDNCLDRLKSEAAQILGVSSTPEESKIDMLAKQVLWSSKVNEELGVKFEEAENMIFNYEQENEHLKVKIHELQLKLTSIENKKEIISEGYGEHEESGVDVTTENLSQLQERVRTVISNGGGENSYLLQLIEDLCRQGDKAADEAKKEKEDLQLQQVSFDPTPPPYIHRVCCRKIEAADKQLRATRKFLEEQAGEREAERDEAARKIEVLIEQLREKDREKERDQRITSEQSSLSPVPPSTYAVTHVLRPTDIEATVEALESQMHEMSSMMSEAEARKSEVESELKAAIDKIWVLRDIITDLEQQVQAKTEREDALQTQINQMEELINVQTKNQQELAQELDAIKMGSENVHLNEHIDHLQEELRKHKLSTEHFDVNSLAMKQIKLELRDMDVQLDKRIKDLEALHMCGSNLSLSQPSEDVSVREQIDASRCPTPDDPQSPPTLPLDHILKLKEKMIKHGRAEEVAFRRIKDLEMQMTALKNQNEELQAEQEILQQTNSEQLFQIEAMRGRLEQQKQSAPFAQRQATSRLELQLHEVNAKVHSLEREVADKDLQIKDTEMRLERANKLLLEKEGEIASVVQVENNTIQKLRDRLEVIEGEKKLLEEKVGSQERVQQELPQLLDSMLEDKNEEIDHLKDQLSKKEKQLEIYLSLNLDESQLKELMKQAEPKNSARTLSDILSINSECEEFPEAIREHVNLTQTLPYNISNLRTAGDASQLKYVSQISPMVMIEQNKTSADVPRLELHSQSRSLSESCIPRSHSSTGVELVRSVSESKSPTNEENDGSNHENLRSRNVIENEANDENLLVERLSMETGESGVFKEGETSAEGINESANQCPRHGNRSIESLSPRKSGEESNQRLIQDMENQLRKVKEELEIKSKKLTERETELNTMQHDLLELRTELKETIETLTWDKFFYKEQFELTQASESKIKSDLLEVENNLKFKTEELIEYKGKMQTNEKIITELKKENSRMIEEFDEKLKTQLKKIDVTLQEKAQELKNLKEIIFEKDITIETLGTRNIEIENENKQLYEYKTRFETCREELSNCQIEVQRLTEGLNNRDLLIRRLEDMARRSSLSGASSPSENKDQEIHHLQEHLKEKDKVIRQMSDDSKSLQRALETIQNKMKESGNVVELRKKLKDERKMNMELKEVVVKLQEELEHFRIASHQASEDEGDIEDMVQRELQVSARLDKQIMSAIESETEESGGTKRRIERHACNSLDIEPVDQAKQEKIAQKYNDVRLKLKQANKSNEELTKLKDDLEIVVDMLKSQVTEYENRILQIKADLEEESGTVTKLNEELAKEKDMSRHLRIRYEREQTANHQAQKHDSELITTLRMKIEASLDAEEKLRSQLSDIRRDHKRIETELNTVKEKLKNQKVADTVGLKEQYLQEMIEAEQKKYVTVAEKCEKEERKNVELADSIRRIVNEKSKYERELEMLNDDREKLASKLALVEGIKEHLETDLKRTRDELKAREGECEWLQKRIDTITEAEAKRQQQRTDEHNELKSLRREVANAREVMVDLEADMSHLKKQLAKSHEKQEQYIQCIETQRVTLADLMKKLTSAQDEEKRLKDVINDMQNDLQMSVKRELELTSELQRERLCGEKNVPVKFVQKIQDLNESLQKHLNEKSILHDKLARAREDKEQLLARVRILEQNQSTNTAGAMSGEMVEKLQHFYGKFLRTDSRRKALAYQKRYLLCVVGGYQLSEENTLSVLAQLTLVQREHTTNRNNKKSPRVRFRCAALAIISIRRMKWLIGRWRTGRRIGANAVLGNPDQSFIMLRKKSSNNHSPPVRDRPSNLRDGGLGGFPLEHFIDRFVSIEKKMDHALIDVGQLTSD</sequence>
<keyword evidence="3" id="KW-0597">Phosphoprotein</keyword>
<feature type="coiled-coil region" evidence="6">
    <location>
        <begin position="1913"/>
        <end position="2039"/>
    </location>
</feature>
<feature type="compositionally biased region" description="Polar residues" evidence="7">
    <location>
        <begin position="1328"/>
        <end position="1344"/>
    </location>
</feature>
<feature type="coiled-coil region" evidence="6">
    <location>
        <begin position="2493"/>
        <end position="2554"/>
    </location>
</feature>
<feature type="region of interest" description="Disordered" evidence="7">
    <location>
        <begin position="24"/>
        <end position="63"/>
    </location>
</feature>
<keyword evidence="9" id="KW-1185">Reference proteome</keyword>
<keyword evidence="4 6" id="KW-0175">Coiled coil</keyword>
<evidence type="ECO:0000256" key="3">
    <source>
        <dbReference type="ARBA" id="ARBA00022553"/>
    </source>
</evidence>
<evidence type="ECO:0000256" key="7">
    <source>
        <dbReference type="SAM" id="MobiDB-lite"/>
    </source>
</evidence>
<evidence type="ECO:0000256" key="4">
    <source>
        <dbReference type="ARBA" id="ARBA00023054"/>
    </source>
</evidence>
<evidence type="ECO:0000256" key="1">
    <source>
        <dbReference type="ARBA" id="ARBA00004300"/>
    </source>
</evidence>
<keyword evidence="5" id="KW-0206">Cytoskeleton</keyword>
<accession>A0ABM3GR54</accession>
<dbReference type="PANTHER" id="PTHR44981:SF2">
    <property type="entry name" value="PERICENTRIN-LIKE PROTEIN, ISOFORM F"/>
    <property type="match status" value="1"/>
</dbReference>
<proteinExistence type="predicted"/>
<feature type="region of interest" description="Disordered" evidence="7">
    <location>
        <begin position="1604"/>
        <end position="1627"/>
    </location>
</feature>
<evidence type="ECO:0000256" key="2">
    <source>
        <dbReference type="ARBA" id="ARBA00022490"/>
    </source>
</evidence>
<keyword evidence="2" id="KW-0963">Cytoplasm</keyword>
<feature type="coiled-coil region" evidence="6">
    <location>
        <begin position="2735"/>
        <end position="2971"/>
    </location>
</feature>
<feature type="coiled-coil region" evidence="6">
    <location>
        <begin position="806"/>
        <end position="929"/>
    </location>
</feature>
<reference evidence="10" key="1">
    <citation type="submission" date="2025-08" db="UniProtKB">
        <authorList>
            <consortium name="RefSeq"/>
        </authorList>
    </citation>
    <scope>IDENTIFICATION</scope>
    <source>
        <tissue evidence="10">Thorax and Abdomen</tissue>
    </source>
</reference>
<evidence type="ECO:0000256" key="5">
    <source>
        <dbReference type="ARBA" id="ARBA00023212"/>
    </source>
</evidence>
<feature type="compositionally biased region" description="Basic and acidic residues" evidence="7">
    <location>
        <begin position="629"/>
        <end position="642"/>
    </location>
</feature>
<feature type="compositionally biased region" description="Polar residues" evidence="7">
    <location>
        <begin position="29"/>
        <end position="39"/>
    </location>
</feature>
<feature type="coiled-coil region" evidence="6">
    <location>
        <begin position="1643"/>
        <end position="1756"/>
    </location>
</feature>
<feature type="compositionally biased region" description="Polar residues" evidence="7">
    <location>
        <begin position="2135"/>
        <end position="2151"/>
    </location>
</feature>
<protein>
    <submittedName>
        <fullName evidence="10">A-kinase anchor protein 9 isoform X1</fullName>
    </submittedName>
</protein>
<gene>
    <name evidence="10" type="primary">LOC107222489</name>
</gene>
<feature type="coiled-coil region" evidence="6">
    <location>
        <begin position="1849"/>
        <end position="1886"/>
    </location>
</feature>
<comment type="subcellular location">
    <subcellularLocation>
        <location evidence="1">Cytoplasm</location>
        <location evidence="1">Cytoskeleton</location>
        <location evidence="1">Microtubule organizing center</location>
        <location evidence="1">Centrosome</location>
    </subcellularLocation>
</comment>
<feature type="coiled-coil region" evidence="6">
    <location>
        <begin position="1428"/>
        <end position="1469"/>
    </location>
</feature>
<dbReference type="Proteomes" id="UP000829291">
    <property type="component" value="Chromosome 1"/>
</dbReference>
<organism evidence="9 10">
    <name type="scientific">Neodiprion lecontei</name>
    <name type="common">Redheaded pine sawfly</name>
    <dbReference type="NCBI Taxonomy" id="441921"/>
    <lineage>
        <taxon>Eukaryota</taxon>
        <taxon>Metazoa</taxon>
        <taxon>Ecdysozoa</taxon>
        <taxon>Arthropoda</taxon>
        <taxon>Hexapoda</taxon>
        <taxon>Insecta</taxon>
        <taxon>Pterygota</taxon>
        <taxon>Neoptera</taxon>
        <taxon>Endopterygota</taxon>
        <taxon>Hymenoptera</taxon>
        <taxon>Tenthredinoidea</taxon>
        <taxon>Diprionidae</taxon>
        <taxon>Diprioninae</taxon>
        <taxon>Neodiprion</taxon>
    </lineage>
</organism>
<dbReference type="RefSeq" id="XP_046602745.1">
    <property type="nucleotide sequence ID" value="XM_046746789.1"/>
</dbReference>
<feature type="coiled-coil region" evidence="6">
    <location>
        <begin position="433"/>
        <end position="498"/>
    </location>
</feature>
<dbReference type="InterPro" id="IPR019528">
    <property type="entry name" value="PACT_domain"/>
</dbReference>
<feature type="coiled-coil region" evidence="6">
    <location>
        <begin position="2323"/>
        <end position="2393"/>
    </location>
</feature>
<feature type="coiled-coil region" evidence="6">
    <location>
        <begin position="1062"/>
        <end position="1092"/>
    </location>
</feature>
<dbReference type="GeneID" id="107222489"/>
<evidence type="ECO:0000313" key="9">
    <source>
        <dbReference type="Proteomes" id="UP000829291"/>
    </source>
</evidence>
<feature type="compositionally biased region" description="Basic and acidic residues" evidence="7">
    <location>
        <begin position="1316"/>
        <end position="1327"/>
    </location>
</feature>
<feature type="region of interest" description="Disordered" evidence="7">
    <location>
        <begin position="629"/>
        <end position="648"/>
    </location>
</feature>
<evidence type="ECO:0000256" key="6">
    <source>
        <dbReference type="SAM" id="Coils"/>
    </source>
</evidence>
<feature type="domain" description="Pericentrin/AKAP-450 centrosomal targeting" evidence="8">
    <location>
        <begin position="3069"/>
        <end position="3149"/>
    </location>
</feature>
<feature type="region of interest" description="Disordered" evidence="7">
    <location>
        <begin position="2135"/>
        <end position="2186"/>
    </location>
</feature>
<feature type="coiled-coil region" evidence="6">
    <location>
        <begin position="2626"/>
        <end position="2695"/>
    </location>
</feature>
<name>A0ABM3GR54_NEOLC</name>
<dbReference type="Pfam" id="PF10495">
    <property type="entry name" value="PACT_coil_coil"/>
    <property type="match status" value="1"/>
</dbReference>
<feature type="compositionally biased region" description="Basic and acidic residues" evidence="7">
    <location>
        <begin position="2171"/>
        <end position="2183"/>
    </location>
</feature>
<feature type="region of interest" description="Disordered" evidence="7">
    <location>
        <begin position="1306"/>
        <end position="1344"/>
    </location>
</feature>
<feature type="compositionally biased region" description="Basic and acidic residues" evidence="7">
    <location>
        <begin position="1604"/>
        <end position="1613"/>
    </location>
</feature>
<feature type="coiled-coil region" evidence="6">
    <location>
        <begin position="208"/>
        <end position="346"/>
    </location>
</feature>
<dbReference type="InterPro" id="IPR028745">
    <property type="entry name" value="AKAP9/Pericentrin"/>
</dbReference>
<feature type="coiled-coil region" evidence="6">
    <location>
        <begin position="94"/>
        <end position="121"/>
    </location>
</feature>
<dbReference type="PANTHER" id="PTHR44981">
    <property type="entry name" value="PERICENTRIN-LIKE PROTEIN, ISOFORM F"/>
    <property type="match status" value="1"/>
</dbReference>